<name>Q6AGJ4_LEIXX</name>
<protein>
    <recommendedName>
        <fullName evidence="7">Amidase domain-containing protein</fullName>
    </recommendedName>
</protein>
<keyword evidence="6" id="KW-1185">Reference proteome</keyword>
<dbReference type="Pfam" id="PF01833">
    <property type="entry name" value="TIG"/>
    <property type="match status" value="1"/>
</dbReference>
<feature type="domain" description="Putative amidase" evidence="4">
    <location>
        <begin position="142"/>
        <end position="347"/>
    </location>
</feature>
<dbReference type="InterPro" id="IPR002909">
    <property type="entry name" value="IPT_dom"/>
</dbReference>
<dbReference type="InterPro" id="IPR013783">
    <property type="entry name" value="Ig-like_fold"/>
</dbReference>
<evidence type="ECO:0000259" key="4">
    <source>
        <dbReference type="Pfam" id="PF12671"/>
    </source>
</evidence>
<gene>
    <name evidence="5" type="ordered locus">Lxx05260</name>
</gene>
<evidence type="ECO:0000259" key="3">
    <source>
        <dbReference type="Pfam" id="PF01833"/>
    </source>
</evidence>
<evidence type="ECO:0000313" key="6">
    <source>
        <dbReference type="Proteomes" id="UP000001306"/>
    </source>
</evidence>
<feature type="chain" id="PRO_5038892375" description="Amidase domain-containing protein" evidence="2">
    <location>
        <begin position="31"/>
        <end position="353"/>
    </location>
</feature>
<reference evidence="5 6" key="1">
    <citation type="journal article" date="2004" name="Mol. Plant Microbe Interact.">
        <title>The genome sequence of the Gram-positive sugarcane pathogen Leifsonia xyli subsp. xyli.</title>
        <authorList>
            <person name="Monteiro-Vitorello C.B."/>
            <person name="Camargo L.E.A."/>
            <person name="Van Sluys M.A."/>
            <person name="Kitajima J.P."/>
            <person name="Truffi D."/>
            <person name="do Amaral A.M."/>
            <person name="Harakava R."/>
            <person name="de Oliveira J.C.F."/>
            <person name="Wood D."/>
            <person name="de Oliveira M.C."/>
            <person name="Miyaki C.Y."/>
            <person name="Takita M.A."/>
            <person name="da Silva A.C.R."/>
            <person name="Furlan L.R."/>
            <person name="Carraro D.M."/>
            <person name="Camarotte G."/>
            <person name="Almeida N.F. Jr."/>
            <person name="Carrer H."/>
            <person name="Coutinho L.L."/>
            <person name="El-Dorry H.A."/>
            <person name="Ferro M.I.T."/>
            <person name="Gagliardi P.R."/>
            <person name="Giglioti E."/>
            <person name="Goldman M.H.S."/>
            <person name="Goldman G.H."/>
            <person name="Kimura E.T."/>
            <person name="Ferro E.S."/>
            <person name="Kuramae E.E."/>
            <person name="Lemos E.G.M."/>
            <person name="Lemos M.V.F."/>
            <person name="Mauro S.M.Z."/>
            <person name="Machado M.A."/>
            <person name="Marino C.L."/>
            <person name="Menck C.F."/>
            <person name="Nunes L.R."/>
            <person name="Oliveira R.C."/>
            <person name="Pereira G.G."/>
            <person name="Siqueira W."/>
            <person name="de Souza A.A."/>
            <person name="Tsai S.M."/>
            <person name="Zanca A.S."/>
            <person name="Simpson A.J.G."/>
            <person name="Brumbley S.M."/>
            <person name="Setubal J.C."/>
        </authorList>
    </citation>
    <scope>NUCLEOTIDE SEQUENCE [LARGE SCALE GENOMIC DNA]</scope>
    <source>
        <strain evidence="5 6">CTCB07</strain>
    </source>
</reference>
<dbReference type="CDD" id="cd00102">
    <property type="entry name" value="IPT"/>
    <property type="match status" value="1"/>
</dbReference>
<dbReference type="InterPro" id="IPR024301">
    <property type="entry name" value="Amidase_6"/>
</dbReference>
<feature type="domain" description="IPT/TIG" evidence="3">
    <location>
        <begin position="42"/>
        <end position="115"/>
    </location>
</feature>
<feature type="compositionally biased region" description="Gly residues" evidence="1">
    <location>
        <begin position="271"/>
        <end position="282"/>
    </location>
</feature>
<dbReference type="Pfam" id="PF12671">
    <property type="entry name" value="Amidase_6"/>
    <property type="match status" value="1"/>
</dbReference>
<evidence type="ECO:0000256" key="1">
    <source>
        <dbReference type="SAM" id="MobiDB-lite"/>
    </source>
</evidence>
<dbReference type="GO" id="GO:0005975">
    <property type="term" value="P:carbohydrate metabolic process"/>
    <property type="evidence" value="ECO:0007669"/>
    <property type="project" value="UniProtKB-ARBA"/>
</dbReference>
<organism evidence="5 6">
    <name type="scientific">Leifsonia xyli subsp. xyli (strain CTCB07)</name>
    <dbReference type="NCBI Taxonomy" id="281090"/>
    <lineage>
        <taxon>Bacteria</taxon>
        <taxon>Bacillati</taxon>
        <taxon>Actinomycetota</taxon>
        <taxon>Actinomycetes</taxon>
        <taxon>Micrococcales</taxon>
        <taxon>Microbacteriaceae</taxon>
        <taxon>Leifsonia</taxon>
    </lineage>
</organism>
<dbReference type="Proteomes" id="UP000001306">
    <property type="component" value="Chromosome"/>
</dbReference>
<proteinExistence type="predicted"/>
<evidence type="ECO:0000256" key="2">
    <source>
        <dbReference type="SAM" id="SignalP"/>
    </source>
</evidence>
<sequence length="353" mass="38087">MAMRSVVGVSVAVVFSVGAVLGAAAPSVAAAEPVPNGRAISLSKTVGDVMGGEHITIRGWNLRDTTQVCFGQGCVPVTSATFWKVEVTAPPHYGYQGGQAQAVVPDYQEGDVAVTLKQGDKKTANCRRSYRYKALTATGREMSYLLAHWEKYDSARYGNFDPVGGDCMNFVSAGLAEWFGRNSHRPDWYNAFADWVAKHPTANPYNDPYGKIDPANRWVTPSWAYVPDFSTWLNDQKDSFGITRTDLSNDPATWSDIKVGDIVTMTWNNDGGNGSTEGGPGLDPGRIPAATTAQASNDLGEDHAMVVTRIVTVDGHLDVQLAGHSNDRNYLSFSAIYSGTPNMTGSIWHLPTA</sequence>
<accession>Q6AGJ4</accession>
<feature type="signal peptide" evidence="2">
    <location>
        <begin position="1"/>
        <end position="30"/>
    </location>
</feature>
<dbReference type="Gene3D" id="2.60.40.10">
    <property type="entry name" value="Immunoglobulins"/>
    <property type="match status" value="1"/>
</dbReference>
<evidence type="ECO:0008006" key="7">
    <source>
        <dbReference type="Google" id="ProtNLM"/>
    </source>
</evidence>
<feature type="region of interest" description="Disordered" evidence="1">
    <location>
        <begin position="268"/>
        <end position="289"/>
    </location>
</feature>
<evidence type="ECO:0000313" key="5">
    <source>
        <dbReference type="EMBL" id="AAT88501.1"/>
    </source>
</evidence>
<dbReference type="EMBL" id="AE016822">
    <property type="protein sequence ID" value="AAT88501.1"/>
    <property type="molecule type" value="Genomic_DNA"/>
</dbReference>
<dbReference type="InterPro" id="IPR014756">
    <property type="entry name" value="Ig_E-set"/>
</dbReference>
<keyword evidence="2" id="KW-0732">Signal</keyword>
<dbReference type="SUPFAM" id="SSF81296">
    <property type="entry name" value="E set domains"/>
    <property type="match status" value="1"/>
</dbReference>
<dbReference type="HOGENOM" id="CLU_936255_0_0_11"/>
<dbReference type="AlphaFoldDB" id="Q6AGJ4"/>
<dbReference type="KEGG" id="lxx:Lxx05260"/>